<dbReference type="InterPro" id="IPR053926">
    <property type="entry name" value="RecX_HTH_1st"/>
</dbReference>
<feature type="compositionally biased region" description="Basic and acidic residues" evidence="6">
    <location>
        <begin position="24"/>
        <end position="38"/>
    </location>
</feature>
<evidence type="ECO:0000256" key="4">
    <source>
        <dbReference type="ARBA" id="ARBA00022490"/>
    </source>
</evidence>
<feature type="compositionally biased region" description="Gly residues" evidence="6">
    <location>
        <begin position="162"/>
        <end position="171"/>
    </location>
</feature>
<dbReference type="HAMAP" id="MF_01114">
    <property type="entry name" value="RecX"/>
    <property type="match status" value="1"/>
</dbReference>
<feature type="region of interest" description="Disordered" evidence="6">
    <location>
        <begin position="1"/>
        <end position="176"/>
    </location>
</feature>
<feature type="domain" description="RecX second three-helical" evidence="7">
    <location>
        <begin position="231"/>
        <end position="272"/>
    </location>
</feature>
<comment type="similarity">
    <text evidence="2 5">Belongs to the RecX family.</text>
</comment>
<keyword evidence="10" id="KW-1185">Reference proteome</keyword>
<evidence type="ECO:0000259" key="7">
    <source>
        <dbReference type="Pfam" id="PF02631"/>
    </source>
</evidence>
<accession>A0A5D0XTQ6</accession>
<dbReference type="InterPro" id="IPR036388">
    <property type="entry name" value="WH-like_DNA-bd_sf"/>
</dbReference>
<evidence type="ECO:0000256" key="3">
    <source>
        <dbReference type="ARBA" id="ARBA00018111"/>
    </source>
</evidence>
<evidence type="ECO:0000313" key="9">
    <source>
        <dbReference type="EMBL" id="TYC99202.1"/>
    </source>
</evidence>
<evidence type="ECO:0000256" key="5">
    <source>
        <dbReference type="HAMAP-Rule" id="MF_01114"/>
    </source>
</evidence>
<dbReference type="GO" id="GO:0005737">
    <property type="term" value="C:cytoplasm"/>
    <property type="evidence" value="ECO:0007669"/>
    <property type="project" value="UniProtKB-SubCell"/>
</dbReference>
<dbReference type="GO" id="GO:0006282">
    <property type="term" value="P:regulation of DNA repair"/>
    <property type="evidence" value="ECO:0007669"/>
    <property type="project" value="UniProtKB-UniRule"/>
</dbReference>
<dbReference type="InterPro" id="IPR053924">
    <property type="entry name" value="RecX_HTH_2nd"/>
</dbReference>
<dbReference type="Proteomes" id="UP000323410">
    <property type="component" value="Unassembled WGS sequence"/>
</dbReference>
<dbReference type="EMBL" id="VSLD01000003">
    <property type="protein sequence ID" value="TYC99202.1"/>
    <property type="molecule type" value="Genomic_DNA"/>
</dbReference>
<evidence type="ECO:0000256" key="2">
    <source>
        <dbReference type="ARBA" id="ARBA00009695"/>
    </source>
</evidence>
<dbReference type="Pfam" id="PF02631">
    <property type="entry name" value="RecX_HTH2"/>
    <property type="match status" value="1"/>
</dbReference>
<feature type="compositionally biased region" description="Polar residues" evidence="6">
    <location>
        <begin position="63"/>
        <end position="72"/>
    </location>
</feature>
<comment type="caution">
    <text evidence="9">The sequence shown here is derived from an EMBL/GenBank/DDBJ whole genome shotgun (WGS) entry which is preliminary data.</text>
</comment>
<comment type="function">
    <text evidence="5">Modulates RecA activity.</text>
</comment>
<dbReference type="Pfam" id="PF21982">
    <property type="entry name" value="RecX_HTH1"/>
    <property type="match status" value="1"/>
</dbReference>
<evidence type="ECO:0000256" key="1">
    <source>
        <dbReference type="ARBA" id="ARBA00004496"/>
    </source>
</evidence>
<organism evidence="9 10">
    <name type="scientific">Arthrobacter echini</name>
    <dbReference type="NCBI Taxonomy" id="1529066"/>
    <lineage>
        <taxon>Bacteria</taxon>
        <taxon>Bacillati</taxon>
        <taxon>Actinomycetota</taxon>
        <taxon>Actinomycetes</taxon>
        <taxon>Micrococcales</taxon>
        <taxon>Micrococcaceae</taxon>
        <taxon>Arthrobacter</taxon>
    </lineage>
</organism>
<dbReference type="OrthoDB" id="5244465at2"/>
<gene>
    <name evidence="5" type="primary">recX</name>
    <name evidence="9" type="ORF">FQ377_09070</name>
</gene>
<evidence type="ECO:0000256" key="6">
    <source>
        <dbReference type="SAM" id="MobiDB-lite"/>
    </source>
</evidence>
<proteinExistence type="inferred from homology"/>
<sequence length="340" mass="35695">MFGRDSSAGDADRAAASGPGAGGVDRDGDDRHGTDRGGAESGPGKPRGIRSARRGDRSRQAAGRSSSLGKQTSGRSGKSQRGSRGRPGAGTRSFADPFGPVVGSSADAPDTIAEDPGLSGSGSAIASGTGQSGPADSTDTAARRSARRRSTRDDRVRTTAPGSGGADGQGDTGVVRTSDEWTSLGRSVLLRQLALGPRSRHQLERKLAEREVPPAVVSALLDRFEEVQLIDDAEFAMMWVRSRTALKALSRAALRRELADKGIDPELAEEALLQVTDDDERDQAHDMVRRRLRGSADLTDRAGRDREVRRLVGMLARKGYSPGAAFSIVKDVVAEAQAAG</sequence>
<comment type="subcellular location">
    <subcellularLocation>
        <location evidence="1 5">Cytoplasm</location>
    </subcellularLocation>
</comment>
<protein>
    <recommendedName>
        <fullName evidence="3 5">Regulatory protein RecX</fullName>
    </recommendedName>
</protein>
<dbReference type="Gene3D" id="1.10.10.10">
    <property type="entry name" value="Winged helix-like DNA-binding domain superfamily/Winged helix DNA-binding domain"/>
    <property type="match status" value="1"/>
</dbReference>
<dbReference type="PANTHER" id="PTHR33602">
    <property type="entry name" value="REGULATORY PROTEIN RECX FAMILY PROTEIN"/>
    <property type="match status" value="1"/>
</dbReference>
<feature type="domain" description="RecX first three-helical" evidence="8">
    <location>
        <begin position="189"/>
        <end position="223"/>
    </location>
</feature>
<feature type="compositionally biased region" description="Low complexity" evidence="6">
    <location>
        <begin position="1"/>
        <end position="18"/>
    </location>
</feature>
<dbReference type="AlphaFoldDB" id="A0A5D0XTQ6"/>
<reference evidence="9 10" key="1">
    <citation type="submission" date="2019-08" db="EMBL/GenBank/DDBJ databases">
        <title>Genone of Arthrobacter echini P9.</title>
        <authorList>
            <person name="Bowman J.P."/>
        </authorList>
    </citation>
    <scope>NUCLEOTIDE SEQUENCE [LARGE SCALE GENOMIC DNA]</scope>
    <source>
        <strain evidence="9 10">P9</strain>
    </source>
</reference>
<feature type="compositionally biased region" description="Low complexity" evidence="6">
    <location>
        <begin position="73"/>
        <end position="82"/>
    </location>
</feature>
<evidence type="ECO:0000259" key="8">
    <source>
        <dbReference type="Pfam" id="PF21982"/>
    </source>
</evidence>
<evidence type="ECO:0000313" key="10">
    <source>
        <dbReference type="Proteomes" id="UP000323410"/>
    </source>
</evidence>
<feature type="compositionally biased region" description="Low complexity" evidence="6">
    <location>
        <begin position="117"/>
        <end position="140"/>
    </location>
</feature>
<keyword evidence="4 5" id="KW-0963">Cytoplasm</keyword>
<name>A0A5D0XTQ6_9MICC</name>
<dbReference type="InterPro" id="IPR003783">
    <property type="entry name" value="Regulatory_RecX"/>
</dbReference>
<dbReference type="PANTHER" id="PTHR33602:SF1">
    <property type="entry name" value="REGULATORY PROTEIN RECX FAMILY PROTEIN"/>
    <property type="match status" value="1"/>
</dbReference>